<dbReference type="Gene3D" id="1.25.40.10">
    <property type="entry name" value="Tetratricopeptide repeat domain"/>
    <property type="match status" value="1"/>
</dbReference>
<sequence>MYILDYILHFLHMNLIISLLIAININYTSKYLEKSDNIYIEKSIQDSTLYYTSKMKNAINKSALFPYASYKSLKKSILYFKKKKDTNRAINGLIKMSQIQKQKRNYSKTFDHLWEAKYLSDLYHRKDQKVTIRISLARLYDNFNLTEQSVTLLEDASSIAKEIYFEDNQKTENLISSYMYMAVRHRKSGNYKTALAYLDSCYINDKINLKQRIDMPFWDAEKGKIMQKIGRNEEAGKYLHEARDLTQNLIITYRPNISMYLGDLKYSINQLDSANYYYKESLNLTRRKGFNNDLEGEVLLKISKVYDKKKKTKLAYRALSESITIEAETLKDKNRTNSELFEIKNTYLNSISEKNEELEKQNIIIEKNNQIQFRLKVILGLLLLLGIISYTFIQMRLKLKKTLLDKKEAQIKAESNKKKSENEIELKSKELTSYALQLVDKDSAIDELLDVLKTEASQKYKNLYYKYKKGSKDLWDDFNLQFTSINSAFYNKLETLHPKLSTTEQKHCALIKLNLGTKEMARILNIEAHSVHVSRSRIRKKIGLQRSENLEKYIGSL</sequence>
<dbReference type="Proteomes" id="UP000269412">
    <property type="component" value="Unassembled WGS sequence"/>
</dbReference>
<reference evidence="2 3" key="1">
    <citation type="submission" date="2018-10" db="EMBL/GenBank/DDBJ databases">
        <title>Genomic Encyclopedia of Archaeal and Bacterial Type Strains, Phase II (KMG-II): from individual species to whole genera.</title>
        <authorList>
            <person name="Goeker M."/>
        </authorList>
    </citation>
    <scope>NUCLEOTIDE SEQUENCE [LARGE SCALE GENOMIC DNA]</scope>
    <source>
        <strain evidence="2 3">DSM 25230</strain>
    </source>
</reference>
<evidence type="ECO:0000313" key="2">
    <source>
        <dbReference type="EMBL" id="RKR12380.1"/>
    </source>
</evidence>
<dbReference type="GO" id="GO:0006355">
    <property type="term" value="P:regulation of DNA-templated transcription"/>
    <property type="evidence" value="ECO:0007669"/>
    <property type="project" value="InterPro"/>
</dbReference>
<accession>A0A495E637</accession>
<dbReference type="SUPFAM" id="SSF46894">
    <property type="entry name" value="C-terminal effector domain of the bipartite response regulators"/>
    <property type="match status" value="1"/>
</dbReference>
<keyword evidence="1" id="KW-1133">Transmembrane helix</keyword>
<dbReference type="EMBL" id="RBIQ01000009">
    <property type="protein sequence ID" value="RKR12380.1"/>
    <property type="molecule type" value="Genomic_DNA"/>
</dbReference>
<dbReference type="InterPro" id="IPR036388">
    <property type="entry name" value="WH-like_DNA-bd_sf"/>
</dbReference>
<feature type="transmembrane region" description="Helical" evidence="1">
    <location>
        <begin position="373"/>
        <end position="393"/>
    </location>
</feature>
<dbReference type="InterPro" id="IPR016032">
    <property type="entry name" value="Sig_transdc_resp-reg_C-effctor"/>
</dbReference>
<feature type="transmembrane region" description="Helical" evidence="1">
    <location>
        <begin position="6"/>
        <end position="27"/>
    </location>
</feature>
<dbReference type="InterPro" id="IPR011990">
    <property type="entry name" value="TPR-like_helical_dom_sf"/>
</dbReference>
<protein>
    <recommendedName>
        <fullName evidence="4">HTH luxR-type domain-containing protein</fullName>
    </recommendedName>
</protein>
<organism evidence="2 3">
    <name type="scientific">Maribacter vaceletii</name>
    <dbReference type="NCBI Taxonomy" id="1206816"/>
    <lineage>
        <taxon>Bacteria</taxon>
        <taxon>Pseudomonadati</taxon>
        <taxon>Bacteroidota</taxon>
        <taxon>Flavobacteriia</taxon>
        <taxon>Flavobacteriales</taxon>
        <taxon>Flavobacteriaceae</taxon>
        <taxon>Maribacter</taxon>
    </lineage>
</organism>
<keyword evidence="1" id="KW-0812">Transmembrane</keyword>
<name>A0A495E637_9FLAO</name>
<evidence type="ECO:0000313" key="3">
    <source>
        <dbReference type="Proteomes" id="UP000269412"/>
    </source>
</evidence>
<dbReference type="Gene3D" id="1.10.10.10">
    <property type="entry name" value="Winged helix-like DNA-binding domain superfamily/Winged helix DNA-binding domain"/>
    <property type="match status" value="1"/>
</dbReference>
<gene>
    <name evidence="2" type="ORF">CLV91_2507</name>
</gene>
<dbReference type="AlphaFoldDB" id="A0A495E637"/>
<comment type="caution">
    <text evidence="2">The sequence shown here is derived from an EMBL/GenBank/DDBJ whole genome shotgun (WGS) entry which is preliminary data.</text>
</comment>
<proteinExistence type="predicted"/>
<dbReference type="GO" id="GO:0003677">
    <property type="term" value="F:DNA binding"/>
    <property type="evidence" value="ECO:0007669"/>
    <property type="project" value="InterPro"/>
</dbReference>
<evidence type="ECO:0008006" key="4">
    <source>
        <dbReference type="Google" id="ProtNLM"/>
    </source>
</evidence>
<keyword evidence="3" id="KW-1185">Reference proteome</keyword>
<dbReference type="SUPFAM" id="SSF48452">
    <property type="entry name" value="TPR-like"/>
    <property type="match status" value="1"/>
</dbReference>
<evidence type="ECO:0000256" key="1">
    <source>
        <dbReference type="SAM" id="Phobius"/>
    </source>
</evidence>
<keyword evidence="1" id="KW-0472">Membrane</keyword>